<dbReference type="SUPFAM" id="SSF103473">
    <property type="entry name" value="MFS general substrate transporter"/>
    <property type="match status" value="1"/>
</dbReference>
<keyword evidence="5 7" id="KW-1133">Transmembrane helix</keyword>
<evidence type="ECO:0000259" key="8">
    <source>
        <dbReference type="PROSITE" id="PS50850"/>
    </source>
</evidence>
<gene>
    <name evidence="9" type="ORF">J2S70_001206</name>
</gene>
<dbReference type="InterPro" id="IPR036259">
    <property type="entry name" value="MFS_trans_sf"/>
</dbReference>
<dbReference type="PANTHER" id="PTHR23514:SF3">
    <property type="entry name" value="BYPASS OF STOP CODON PROTEIN 6"/>
    <property type="match status" value="1"/>
</dbReference>
<comment type="similarity">
    <text evidence="2">Belongs to the major facilitator superfamily.</text>
</comment>
<dbReference type="Pfam" id="PF07690">
    <property type="entry name" value="MFS_1"/>
    <property type="match status" value="1"/>
</dbReference>
<evidence type="ECO:0000256" key="7">
    <source>
        <dbReference type="SAM" id="Phobius"/>
    </source>
</evidence>
<organism evidence="9 10">
    <name type="scientific">Trueperella bonasi</name>
    <dbReference type="NCBI Taxonomy" id="312286"/>
    <lineage>
        <taxon>Bacteria</taxon>
        <taxon>Bacillati</taxon>
        <taxon>Actinomycetota</taxon>
        <taxon>Actinomycetes</taxon>
        <taxon>Actinomycetales</taxon>
        <taxon>Actinomycetaceae</taxon>
        <taxon>Trueperella</taxon>
    </lineage>
</organism>
<reference evidence="9 10" key="1">
    <citation type="submission" date="2023-07" db="EMBL/GenBank/DDBJ databases">
        <title>Sequencing the genomes of 1000 actinobacteria strains.</title>
        <authorList>
            <person name="Klenk H.-P."/>
        </authorList>
    </citation>
    <scope>NUCLEOTIDE SEQUENCE [LARGE SCALE GENOMIC DNA]</scope>
    <source>
        <strain evidence="9 10">DSM 17163</strain>
    </source>
</reference>
<dbReference type="EMBL" id="JAUSQX010000001">
    <property type="protein sequence ID" value="MDP9806624.1"/>
    <property type="molecule type" value="Genomic_DNA"/>
</dbReference>
<feature type="transmembrane region" description="Helical" evidence="7">
    <location>
        <begin position="251"/>
        <end position="270"/>
    </location>
</feature>
<evidence type="ECO:0000256" key="4">
    <source>
        <dbReference type="ARBA" id="ARBA00022692"/>
    </source>
</evidence>
<dbReference type="InterPro" id="IPR051788">
    <property type="entry name" value="MFS_Transporter"/>
</dbReference>
<feature type="transmembrane region" description="Helical" evidence="7">
    <location>
        <begin position="93"/>
        <end position="118"/>
    </location>
</feature>
<dbReference type="Proteomes" id="UP001243212">
    <property type="component" value="Unassembled WGS sequence"/>
</dbReference>
<feature type="transmembrane region" description="Helical" evidence="7">
    <location>
        <begin position="306"/>
        <end position="324"/>
    </location>
</feature>
<proteinExistence type="inferred from homology"/>
<sequence>MTVLLAIIYAAFISLGLPDAVVGAAWPSMHTELGADSAAAALVTIVVVLSTITASFSSGWLLRRFGTFAVSATSVALTALALFGYAFVPSFGWLLVLAVPLGLGGGAIDAALNAFVAVNYSSRHMNFLHASWGVGAALGPLIVGFWLNISDQWRPAYVTIGILQALLFVVFLGSRGLWAEHSDGESPSAVVDDAELPNVPTGADPTSKPWFKMPNLAIILVGFFSYSAVEMTLGLWGATYFVSRFGLEEDSAAAGGAAFYIGITAGRIAAGVAASRLSNYELLRAGAGVLVLGAVALFAPVPAVSLAGFTVAGFGCGPIYPMMLQETARRFGALNTERMMGIQMGLAYTGMLIAPPLTGLLLTRVTPLALPGVGVMLAVAIALSAVVIEKRLVHTSDREQNSI</sequence>
<keyword evidence="10" id="KW-1185">Reference proteome</keyword>
<name>A0ABT9NH07_9ACTO</name>
<feature type="transmembrane region" description="Helical" evidence="7">
    <location>
        <begin position="368"/>
        <end position="388"/>
    </location>
</feature>
<keyword evidence="3" id="KW-0813">Transport</keyword>
<dbReference type="PANTHER" id="PTHR23514">
    <property type="entry name" value="BYPASS OF STOP CODON PROTEIN 6"/>
    <property type="match status" value="1"/>
</dbReference>
<evidence type="ECO:0000313" key="10">
    <source>
        <dbReference type="Proteomes" id="UP001243212"/>
    </source>
</evidence>
<evidence type="ECO:0000313" key="9">
    <source>
        <dbReference type="EMBL" id="MDP9806624.1"/>
    </source>
</evidence>
<evidence type="ECO:0000256" key="2">
    <source>
        <dbReference type="ARBA" id="ARBA00008335"/>
    </source>
</evidence>
<dbReference type="RefSeq" id="WP_307682835.1">
    <property type="nucleotide sequence ID" value="NZ_JAUSQX010000001.1"/>
</dbReference>
<comment type="caution">
    <text evidence="9">The sequence shown here is derived from an EMBL/GenBank/DDBJ whole genome shotgun (WGS) entry which is preliminary data.</text>
</comment>
<accession>A0ABT9NH07</accession>
<feature type="transmembrane region" description="Helical" evidence="7">
    <location>
        <begin position="345"/>
        <end position="362"/>
    </location>
</feature>
<feature type="transmembrane region" description="Helical" evidence="7">
    <location>
        <begin position="216"/>
        <end position="239"/>
    </location>
</feature>
<dbReference type="PROSITE" id="PS50850">
    <property type="entry name" value="MFS"/>
    <property type="match status" value="1"/>
</dbReference>
<dbReference type="InterPro" id="IPR011701">
    <property type="entry name" value="MFS"/>
</dbReference>
<evidence type="ECO:0000256" key="5">
    <source>
        <dbReference type="ARBA" id="ARBA00022989"/>
    </source>
</evidence>
<feature type="transmembrane region" description="Helical" evidence="7">
    <location>
        <begin position="130"/>
        <end position="149"/>
    </location>
</feature>
<feature type="transmembrane region" description="Helical" evidence="7">
    <location>
        <begin position="282"/>
        <end position="300"/>
    </location>
</feature>
<keyword evidence="6 7" id="KW-0472">Membrane</keyword>
<evidence type="ECO:0000256" key="3">
    <source>
        <dbReference type="ARBA" id="ARBA00022448"/>
    </source>
</evidence>
<evidence type="ECO:0000256" key="6">
    <source>
        <dbReference type="ARBA" id="ARBA00023136"/>
    </source>
</evidence>
<comment type="subcellular location">
    <subcellularLocation>
        <location evidence="1">Cell membrane</location>
        <topology evidence="1">Multi-pass membrane protein</topology>
    </subcellularLocation>
</comment>
<dbReference type="InterPro" id="IPR020846">
    <property type="entry name" value="MFS_dom"/>
</dbReference>
<feature type="transmembrane region" description="Helical" evidence="7">
    <location>
        <begin position="155"/>
        <end position="173"/>
    </location>
</feature>
<feature type="transmembrane region" description="Helical" evidence="7">
    <location>
        <begin position="68"/>
        <end position="87"/>
    </location>
</feature>
<evidence type="ECO:0000256" key="1">
    <source>
        <dbReference type="ARBA" id="ARBA00004651"/>
    </source>
</evidence>
<protein>
    <submittedName>
        <fullName evidence="9">Fucose permease</fullName>
    </submittedName>
</protein>
<dbReference type="Gene3D" id="1.20.1250.20">
    <property type="entry name" value="MFS general substrate transporter like domains"/>
    <property type="match status" value="1"/>
</dbReference>
<feature type="transmembrane region" description="Helical" evidence="7">
    <location>
        <begin position="39"/>
        <end position="61"/>
    </location>
</feature>
<keyword evidence="4 7" id="KW-0812">Transmembrane</keyword>
<feature type="domain" description="Major facilitator superfamily (MFS) profile" evidence="8">
    <location>
        <begin position="4"/>
        <end position="392"/>
    </location>
</feature>